<feature type="region of interest" description="Disordered" evidence="1">
    <location>
        <begin position="89"/>
        <end position="114"/>
    </location>
</feature>
<proteinExistence type="predicted"/>
<organism evidence="2 3">
    <name type="scientific">Crenichthys baileyi</name>
    <name type="common">White River springfish</name>
    <dbReference type="NCBI Taxonomy" id="28760"/>
    <lineage>
        <taxon>Eukaryota</taxon>
        <taxon>Metazoa</taxon>
        <taxon>Chordata</taxon>
        <taxon>Craniata</taxon>
        <taxon>Vertebrata</taxon>
        <taxon>Euteleostomi</taxon>
        <taxon>Actinopterygii</taxon>
        <taxon>Neopterygii</taxon>
        <taxon>Teleostei</taxon>
        <taxon>Neoteleostei</taxon>
        <taxon>Acanthomorphata</taxon>
        <taxon>Ovalentaria</taxon>
        <taxon>Atherinomorphae</taxon>
        <taxon>Cyprinodontiformes</taxon>
        <taxon>Goodeidae</taxon>
        <taxon>Crenichthys</taxon>
    </lineage>
</organism>
<evidence type="ECO:0000313" key="2">
    <source>
        <dbReference type="EMBL" id="KAK5605631.1"/>
    </source>
</evidence>
<protein>
    <submittedName>
        <fullName evidence="2">Uncharacterized protein</fullName>
    </submittedName>
</protein>
<feature type="compositionally biased region" description="Basic residues" evidence="1">
    <location>
        <begin position="14"/>
        <end position="24"/>
    </location>
</feature>
<dbReference type="AlphaFoldDB" id="A0AAV9R9L6"/>
<evidence type="ECO:0000313" key="3">
    <source>
        <dbReference type="Proteomes" id="UP001311232"/>
    </source>
</evidence>
<name>A0AAV9R9L6_9TELE</name>
<keyword evidence="3" id="KW-1185">Reference proteome</keyword>
<dbReference type="EMBL" id="JAHHUM010002194">
    <property type="protein sequence ID" value="KAK5605631.1"/>
    <property type="molecule type" value="Genomic_DNA"/>
</dbReference>
<gene>
    <name evidence="2" type="ORF">CRENBAI_008811</name>
</gene>
<comment type="caution">
    <text evidence="2">The sequence shown here is derived from an EMBL/GenBank/DDBJ whole genome shotgun (WGS) entry which is preliminary data.</text>
</comment>
<accession>A0AAV9R9L6</accession>
<dbReference type="Proteomes" id="UP001311232">
    <property type="component" value="Unassembled WGS sequence"/>
</dbReference>
<feature type="region of interest" description="Disordered" evidence="1">
    <location>
        <begin position="1"/>
        <end position="29"/>
    </location>
</feature>
<reference evidence="2 3" key="1">
    <citation type="submission" date="2021-06" db="EMBL/GenBank/DDBJ databases">
        <authorList>
            <person name="Palmer J.M."/>
        </authorList>
    </citation>
    <scope>NUCLEOTIDE SEQUENCE [LARGE SCALE GENOMIC DNA]</scope>
    <source>
        <strain evidence="2 3">MEX-2019</strain>
        <tissue evidence="2">Muscle</tissue>
    </source>
</reference>
<evidence type="ECO:0000256" key="1">
    <source>
        <dbReference type="SAM" id="MobiDB-lite"/>
    </source>
</evidence>
<feature type="compositionally biased region" description="Polar residues" evidence="1">
    <location>
        <begin position="89"/>
        <end position="109"/>
    </location>
</feature>
<sequence>MHDLSASHIPPPPKHTHTHTHTHTQRNPSWRQTFPFESVCDMAAPLLKTNRGNPPCLALSIIGHLNIPRHVPGWKSSLTLLQKLRDSTNTPARTHTHPQATWLQTSSPDAGTHSGRKFKERFVAFYFCQNTSDLTPS</sequence>